<evidence type="ECO:0000313" key="3">
    <source>
        <dbReference type="Proteomes" id="UP001333102"/>
    </source>
</evidence>
<protein>
    <submittedName>
        <fullName evidence="2">CoA-binding protein</fullName>
    </submittedName>
</protein>
<dbReference type="Pfam" id="PF13607">
    <property type="entry name" value="Succ_CoA_lig"/>
    <property type="match status" value="1"/>
</dbReference>
<evidence type="ECO:0000313" key="2">
    <source>
        <dbReference type="EMBL" id="WRP15819.1"/>
    </source>
</evidence>
<reference evidence="3" key="1">
    <citation type="submission" date="2023-12" db="EMBL/GenBank/DDBJ databases">
        <title>Novel isolates from deep terrestrial aquifers shed light on the physiology and ecology of the class Limnochordia.</title>
        <authorList>
            <person name="Karnachuk O.V."/>
            <person name="Lukina A.P."/>
            <person name="Avakyan M.R."/>
            <person name="Kadnikov V."/>
            <person name="Begmatov S."/>
            <person name="Beletsky A.V."/>
            <person name="Mardanov A.V."/>
            <person name="Ravin N.V."/>
        </authorList>
    </citation>
    <scope>NUCLEOTIDE SEQUENCE [LARGE SCALE GENOMIC DNA]</scope>
    <source>
        <strain evidence="3">LN</strain>
    </source>
</reference>
<dbReference type="InterPro" id="IPR016102">
    <property type="entry name" value="Succinyl-CoA_synth-like"/>
</dbReference>
<evidence type="ECO:0000259" key="1">
    <source>
        <dbReference type="SMART" id="SM00881"/>
    </source>
</evidence>
<dbReference type="InterPro" id="IPR003781">
    <property type="entry name" value="CoA-bd"/>
</dbReference>
<organism evidence="2 3">
    <name type="scientific">Geochorda subterranea</name>
    <dbReference type="NCBI Taxonomy" id="3109564"/>
    <lineage>
        <taxon>Bacteria</taxon>
        <taxon>Bacillati</taxon>
        <taxon>Bacillota</taxon>
        <taxon>Limnochordia</taxon>
        <taxon>Limnochordales</taxon>
        <taxon>Geochordaceae</taxon>
        <taxon>Geochorda</taxon>
    </lineage>
</organism>
<dbReference type="SMART" id="SM00881">
    <property type="entry name" value="CoA_binding"/>
    <property type="match status" value="1"/>
</dbReference>
<dbReference type="InterPro" id="IPR032875">
    <property type="entry name" value="Succ_CoA_lig_flav_dom"/>
</dbReference>
<dbReference type="Gene3D" id="3.40.50.261">
    <property type="entry name" value="Succinyl-CoA synthetase domains"/>
    <property type="match status" value="2"/>
</dbReference>
<accession>A0ABZ1BSQ7</accession>
<dbReference type="InterPro" id="IPR036291">
    <property type="entry name" value="NAD(P)-bd_dom_sf"/>
</dbReference>
<dbReference type="InterPro" id="IPR043938">
    <property type="entry name" value="Ligase_CoA_dom"/>
</dbReference>
<dbReference type="Pfam" id="PF13380">
    <property type="entry name" value="CoA_binding_2"/>
    <property type="match status" value="1"/>
</dbReference>
<dbReference type="PANTHER" id="PTHR42793">
    <property type="entry name" value="COA BINDING DOMAIN CONTAINING PROTEIN"/>
    <property type="match status" value="1"/>
</dbReference>
<dbReference type="SUPFAM" id="SSF51735">
    <property type="entry name" value="NAD(P)-binding Rossmann-fold domains"/>
    <property type="match status" value="1"/>
</dbReference>
<proteinExistence type="predicted"/>
<dbReference type="Proteomes" id="UP001333102">
    <property type="component" value="Chromosome"/>
</dbReference>
<sequence length="473" mass="49636">MIRSLLTPRTVAIVGASPNPDKIGHIILRHLLKGRARVYPVHPHATRILDQPVWPSLDALPEPVDMAVLATPAATVPELVQACVRRGVEVVIPIAGGFGETGEEGRQLERRLRAIVQGSRTRILGPNTLGVLNPIYGLDTLFLPDDRLPRPGAGSVALLSQSGAVGATLLSTAASMGVGVSAFVGMGNRLDIAEAELLQALGRPEDPTAVIGLYLESFADGPAFLEAARQLAGRKPVVLLKAGRTATGARAAALHTGSMAGPDQVVDGVLRQYGIWRVFDDLELVDTCLALALAPAPAPGARRVAVVTCAGGQGVMLSDYIESTTRGVGLAMASFSEGTRARLREVLPSFASVANPVDLTGQASSAMYEQALQVVLEDPGVDAVLASVVLQLPFMGPEVLPAVARQARRYGKPVVAALVGVKDTQEPFRTLNGLGVPTYPSLWRAVRSLAAILRYPAVAAAVARPADRPMVPR</sequence>
<dbReference type="PANTHER" id="PTHR42793:SF1">
    <property type="entry name" value="PEPTIDYL-LYSINE N-ACETYLTRANSFERASE PATZ"/>
    <property type="match status" value="1"/>
</dbReference>
<dbReference type="Gene3D" id="3.40.50.720">
    <property type="entry name" value="NAD(P)-binding Rossmann-like Domain"/>
    <property type="match status" value="1"/>
</dbReference>
<keyword evidence="3" id="KW-1185">Reference proteome</keyword>
<dbReference type="Pfam" id="PF19045">
    <property type="entry name" value="Ligase_CoA_2"/>
    <property type="match status" value="1"/>
</dbReference>
<name>A0ABZ1BSQ7_9FIRM</name>
<dbReference type="RefSeq" id="WP_324670227.1">
    <property type="nucleotide sequence ID" value="NZ_CP141614.1"/>
</dbReference>
<gene>
    <name evidence="2" type="ORF">VLY81_06610</name>
</gene>
<dbReference type="SUPFAM" id="SSF52210">
    <property type="entry name" value="Succinyl-CoA synthetase domains"/>
    <property type="match status" value="2"/>
</dbReference>
<feature type="domain" description="CoA-binding" evidence="1">
    <location>
        <begin position="5"/>
        <end position="98"/>
    </location>
</feature>
<dbReference type="EMBL" id="CP141614">
    <property type="protein sequence ID" value="WRP15819.1"/>
    <property type="molecule type" value="Genomic_DNA"/>
</dbReference>